<evidence type="ECO:0000313" key="4">
    <source>
        <dbReference type="EMBL" id="EYU35550.1"/>
    </source>
</evidence>
<feature type="domain" description="RRM" evidence="3">
    <location>
        <begin position="38"/>
        <end position="114"/>
    </location>
</feature>
<dbReference type="InterPro" id="IPR035979">
    <property type="entry name" value="RBD_domain_sf"/>
</dbReference>
<dbReference type="Pfam" id="PF00076">
    <property type="entry name" value="RRM_1"/>
    <property type="match status" value="2"/>
</dbReference>
<dbReference type="InterPro" id="IPR012677">
    <property type="entry name" value="Nucleotide-bd_a/b_plait_sf"/>
</dbReference>
<accession>A0A022R9H3</accession>
<proteinExistence type="predicted"/>
<dbReference type="CDD" id="cd00590">
    <property type="entry name" value="RRM_SF"/>
    <property type="match status" value="2"/>
</dbReference>
<evidence type="ECO:0000256" key="2">
    <source>
        <dbReference type="PROSITE-ProRule" id="PRU00176"/>
    </source>
</evidence>
<keyword evidence="5" id="KW-1185">Reference proteome</keyword>
<dbReference type="GO" id="GO:0003729">
    <property type="term" value="F:mRNA binding"/>
    <property type="evidence" value="ECO:0000318"/>
    <property type="project" value="GO_Central"/>
</dbReference>
<organism evidence="4 5">
    <name type="scientific">Erythranthe guttata</name>
    <name type="common">Yellow monkey flower</name>
    <name type="synonym">Mimulus guttatus</name>
    <dbReference type="NCBI Taxonomy" id="4155"/>
    <lineage>
        <taxon>Eukaryota</taxon>
        <taxon>Viridiplantae</taxon>
        <taxon>Streptophyta</taxon>
        <taxon>Embryophyta</taxon>
        <taxon>Tracheophyta</taxon>
        <taxon>Spermatophyta</taxon>
        <taxon>Magnoliopsida</taxon>
        <taxon>eudicotyledons</taxon>
        <taxon>Gunneridae</taxon>
        <taxon>Pentapetalae</taxon>
        <taxon>asterids</taxon>
        <taxon>lamiids</taxon>
        <taxon>Lamiales</taxon>
        <taxon>Phrymaceae</taxon>
        <taxon>Erythranthe</taxon>
    </lineage>
</organism>
<dbReference type="Proteomes" id="UP000030748">
    <property type="component" value="Unassembled WGS sequence"/>
</dbReference>
<dbReference type="AlphaFoldDB" id="A0A022R9H3"/>
<dbReference type="InterPro" id="IPR050886">
    <property type="entry name" value="RNA-binding_reg"/>
</dbReference>
<evidence type="ECO:0000313" key="5">
    <source>
        <dbReference type="Proteomes" id="UP000030748"/>
    </source>
</evidence>
<dbReference type="PROSITE" id="PS50102">
    <property type="entry name" value="RRM"/>
    <property type="match status" value="2"/>
</dbReference>
<feature type="domain" description="RRM" evidence="3">
    <location>
        <begin position="145"/>
        <end position="221"/>
    </location>
</feature>
<dbReference type="InterPro" id="IPR000504">
    <property type="entry name" value="RRM_dom"/>
</dbReference>
<evidence type="ECO:0000256" key="1">
    <source>
        <dbReference type="ARBA" id="ARBA00022884"/>
    </source>
</evidence>
<dbReference type="eggNOG" id="KOG0123">
    <property type="taxonomic scope" value="Eukaryota"/>
</dbReference>
<protein>
    <recommendedName>
        <fullName evidence="3">RRM domain-containing protein</fullName>
    </recommendedName>
</protein>
<gene>
    <name evidence="4" type="ORF">MIMGU_mgv1a013057mg</name>
</gene>
<keyword evidence="1 2" id="KW-0694">RNA-binding</keyword>
<dbReference type="STRING" id="4155.A0A022R9H3"/>
<dbReference type="PANTHER" id="PTHR48024:SF56">
    <property type="entry name" value="HETEROGENEOUS NUCLEAR RIBONUCLEOPROTEIN A0"/>
    <property type="match status" value="1"/>
</dbReference>
<sequence>MNGKKIDGHQITVKEYRFPEFPPTDPLSPEVYASLGRLGCVVFGLPSGTTNESLRRAFSPFGKLVRAIIAINPPTNQYLGTVVFEDEPSAREAVKRMNGKKIDGHQIIVKEYRFPEFPVGSNPGLDYQKASASASDSASDDMGPLGCVVDGLGSGATDESFTRAFSQFGDVIHAKIARDFGCGKKIGMVVYEDERSAREAVERMNGKEIDGYRITVKESRYPQFRRRAVAE</sequence>
<dbReference type="SMART" id="SM00360">
    <property type="entry name" value="RRM"/>
    <property type="match status" value="2"/>
</dbReference>
<reference evidence="4 5" key="1">
    <citation type="journal article" date="2013" name="Proc. Natl. Acad. Sci. U.S.A.">
        <title>Fine-scale variation in meiotic recombination in Mimulus inferred from population shotgun sequencing.</title>
        <authorList>
            <person name="Hellsten U."/>
            <person name="Wright K.M."/>
            <person name="Jenkins J."/>
            <person name="Shu S."/>
            <person name="Yuan Y."/>
            <person name="Wessler S.R."/>
            <person name="Schmutz J."/>
            <person name="Willis J.H."/>
            <person name="Rokhsar D.S."/>
        </authorList>
    </citation>
    <scope>NUCLEOTIDE SEQUENCE [LARGE SCALE GENOMIC DNA]</scope>
    <source>
        <strain evidence="5">cv. DUN x IM62</strain>
    </source>
</reference>
<dbReference type="EMBL" id="KI630612">
    <property type="protein sequence ID" value="EYU35550.1"/>
    <property type="molecule type" value="Genomic_DNA"/>
</dbReference>
<evidence type="ECO:0000259" key="3">
    <source>
        <dbReference type="PROSITE" id="PS50102"/>
    </source>
</evidence>
<dbReference type="Gene3D" id="3.30.70.330">
    <property type="match status" value="2"/>
</dbReference>
<dbReference type="PANTHER" id="PTHR48024">
    <property type="entry name" value="GEO13361P1-RELATED"/>
    <property type="match status" value="1"/>
</dbReference>
<name>A0A022R9H3_ERYGU</name>
<dbReference type="SUPFAM" id="SSF54928">
    <property type="entry name" value="RNA-binding domain, RBD"/>
    <property type="match status" value="2"/>
</dbReference>
<dbReference type="GO" id="GO:1990428">
    <property type="term" value="P:miRNA transport"/>
    <property type="evidence" value="ECO:0000318"/>
    <property type="project" value="GO_Central"/>
</dbReference>